<keyword evidence="2" id="KW-0234">DNA repair</keyword>
<feature type="signal peptide" evidence="4">
    <location>
        <begin position="1"/>
        <end position="18"/>
    </location>
</feature>
<keyword evidence="7" id="KW-1185">Reference proteome</keyword>
<protein>
    <recommendedName>
        <fullName evidence="5">Morc S5 domain-containing protein</fullName>
    </recommendedName>
</protein>
<dbReference type="InterPro" id="IPR045261">
    <property type="entry name" value="MORC_ATPase"/>
</dbReference>
<feature type="domain" description="Morc S5" evidence="5">
    <location>
        <begin position="91"/>
        <end position="226"/>
    </location>
</feature>
<proteinExistence type="predicted"/>
<keyword evidence="3" id="KW-0175">Coiled coil</keyword>
<name>A0AAP0NHV4_9MAGN</name>
<keyword evidence="4" id="KW-0732">Signal</keyword>
<gene>
    <name evidence="6" type="ORF">Sjap_016997</name>
</gene>
<dbReference type="AlphaFoldDB" id="A0AAP0NHV4"/>
<feature type="chain" id="PRO_5042967120" description="Morc S5 domain-containing protein" evidence="4">
    <location>
        <begin position="19"/>
        <end position="396"/>
    </location>
</feature>
<evidence type="ECO:0000256" key="4">
    <source>
        <dbReference type="SAM" id="SignalP"/>
    </source>
</evidence>
<evidence type="ECO:0000256" key="2">
    <source>
        <dbReference type="ARBA" id="ARBA00023204"/>
    </source>
</evidence>
<keyword evidence="1" id="KW-0227">DNA damage</keyword>
<dbReference type="GO" id="GO:0005634">
    <property type="term" value="C:nucleus"/>
    <property type="evidence" value="ECO:0007669"/>
    <property type="project" value="TreeGrafter"/>
</dbReference>
<dbReference type="PANTHER" id="PTHR23336">
    <property type="entry name" value="ZINC FINGER CW-TYPE COILED-COIL DOMAIN PROTEIN 3"/>
    <property type="match status" value="1"/>
</dbReference>
<evidence type="ECO:0000313" key="7">
    <source>
        <dbReference type="Proteomes" id="UP001417504"/>
    </source>
</evidence>
<dbReference type="EMBL" id="JBBNAE010000007">
    <property type="protein sequence ID" value="KAK9108937.1"/>
    <property type="molecule type" value="Genomic_DNA"/>
</dbReference>
<reference evidence="6 7" key="1">
    <citation type="submission" date="2024-01" db="EMBL/GenBank/DDBJ databases">
        <title>Genome assemblies of Stephania.</title>
        <authorList>
            <person name="Yang L."/>
        </authorList>
    </citation>
    <scope>NUCLEOTIDE SEQUENCE [LARGE SCALE GENOMIC DNA]</scope>
    <source>
        <strain evidence="6">QJT</strain>
        <tissue evidence="6">Leaf</tissue>
    </source>
</reference>
<comment type="caution">
    <text evidence="6">The sequence shown here is derived from an EMBL/GenBank/DDBJ whole genome shotgun (WGS) entry which is preliminary data.</text>
</comment>
<evidence type="ECO:0000313" key="6">
    <source>
        <dbReference type="EMBL" id="KAK9108937.1"/>
    </source>
</evidence>
<sequence>MACFTFFPCILLLQYQHRLFYYVDEVFLDENEEEKSICIPYCLVTSKELVVLSVGTTFDDIGCHGTKIIIYNLWLNDEGLVELDFDSDEEAYASILYLRKFTDFQIILRGVPVQQYHIADELKFSKVIIYKPHVGSISKEVSAETTIGFLKEAPLIGVSGFNVYHKNRLIRPFWKLTNDGSSRGNGVVGVLEANFIEPAHDKQDFERSALFLRLETRLKQMIVDYWKSHFHLLGFQSPDKRNVKECSADEIHPDQHVIELAANLEQGINIQQSIAGLTPHFRDVPLSQNVVGLATAQSLNTSAMRTAGESGSAALGSKEGSSADGRGFELINKLCEENIQLFTRCEEQRQKESDLRRTIEEMEAKLEDMRKKCSLLVSRIENRKKQRTIKEPTEKA</sequence>
<dbReference type="Pfam" id="PF17942">
    <property type="entry name" value="Morc6_S5"/>
    <property type="match status" value="1"/>
</dbReference>
<dbReference type="GO" id="GO:0006281">
    <property type="term" value="P:DNA repair"/>
    <property type="evidence" value="ECO:0007669"/>
    <property type="project" value="UniProtKB-KW"/>
</dbReference>
<accession>A0AAP0NHV4</accession>
<evidence type="ECO:0000256" key="3">
    <source>
        <dbReference type="SAM" id="Coils"/>
    </source>
</evidence>
<organism evidence="6 7">
    <name type="scientific">Stephania japonica</name>
    <dbReference type="NCBI Taxonomy" id="461633"/>
    <lineage>
        <taxon>Eukaryota</taxon>
        <taxon>Viridiplantae</taxon>
        <taxon>Streptophyta</taxon>
        <taxon>Embryophyta</taxon>
        <taxon>Tracheophyta</taxon>
        <taxon>Spermatophyta</taxon>
        <taxon>Magnoliopsida</taxon>
        <taxon>Ranunculales</taxon>
        <taxon>Menispermaceae</taxon>
        <taxon>Menispermoideae</taxon>
        <taxon>Cissampelideae</taxon>
        <taxon>Stephania</taxon>
    </lineage>
</organism>
<evidence type="ECO:0000256" key="1">
    <source>
        <dbReference type="ARBA" id="ARBA00022763"/>
    </source>
</evidence>
<evidence type="ECO:0000259" key="5">
    <source>
        <dbReference type="Pfam" id="PF17942"/>
    </source>
</evidence>
<dbReference type="PANTHER" id="PTHR23336:SF50">
    <property type="entry name" value="PROTEIN MICRORCHIDIA 1-RELATED"/>
    <property type="match status" value="1"/>
</dbReference>
<feature type="coiled-coil region" evidence="3">
    <location>
        <begin position="345"/>
        <end position="379"/>
    </location>
</feature>
<dbReference type="GO" id="GO:0016887">
    <property type="term" value="F:ATP hydrolysis activity"/>
    <property type="evidence" value="ECO:0007669"/>
    <property type="project" value="InterPro"/>
</dbReference>
<dbReference type="Proteomes" id="UP001417504">
    <property type="component" value="Unassembled WGS sequence"/>
</dbReference>
<dbReference type="InterPro" id="IPR041006">
    <property type="entry name" value="Morc_S5"/>
</dbReference>